<accession>A0A1X2G262</accession>
<evidence type="ECO:0000313" key="1">
    <source>
        <dbReference type="EMBL" id="ORX42253.1"/>
    </source>
</evidence>
<sequence length="120" mass="13642">MPFHPAPSWVTATRPRMQGGLGVLDINSQQLALQIRLAQRIINTEHQSNDILAKLIQGMWIRCFDQNSVWEAPNVPSKRLRPPFKSWVARLSLLRKVFTHIPGWVSMPDRRIGLLPAGAQ</sequence>
<evidence type="ECO:0000313" key="2">
    <source>
        <dbReference type="Proteomes" id="UP000242146"/>
    </source>
</evidence>
<protein>
    <submittedName>
        <fullName evidence="1">Uncharacterized protein</fullName>
    </submittedName>
</protein>
<name>A0A1X2G262_9FUNG</name>
<organism evidence="1 2">
    <name type="scientific">Hesseltinella vesiculosa</name>
    <dbReference type="NCBI Taxonomy" id="101127"/>
    <lineage>
        <taxon>Eukaryota</taxon>
        <taxon>Fungi</taxon>
        <taxon>Fungi incertae sedis</taxon>
        <taxon>Mucoromycota</taxon>
        <taxon>Mucoromycotina</taxon>
        <taxon>Mucoromycetes</taxon>
        <taxon>Mucorales</taxon>
        <taxon>Cunninghamellaceae</taxon>
        <taxon>Hesseltinella</taxon>
    </lineage>
</organism>
<dbReference type="Proteomes" id="UP000242146">
    <property type="component" value="Unassembled WGS sequence"/>
</dbReference>
<gene>
    <name evidence="1" type="ORF">DM01DRAFT_1341103</name>
</gene>
<comment type="caution">
    <text evidence="1">The sequence shown here is derived from an EMBL/GenBank/DDBJ whole genome shotgun (WGS) entry which is preliminary data.</text>
</comment>
<reference evidence="1 2" key="1">
    <citation type="submission" date="2016-07" db="EMBL/GenBank/DDBJ databases">
        <title>Pervasive Adenine N6-methylation of Active Genes in Fungi.</title>
        <authorList>
            <consortium name="DOE Joint Genome Institute"/>
            <person name="Mondo S.J."/>
            <person name="Dannebaum R.O."/>
            <person name="Kuo R.C."/>
            <person name="Labutti K."/>
            <person name="Haridas S."/>
            <person name="Kuo A."/>
            <person name="Salamov A."/>
            <person name="Ahrendt S.R."/>
            <person name="Lipzen A."/>
            <person name="Sullivan W."/>
            <person name="Andreopoulos W.B."/>
            <person name="Clum A."/>
            <person name="Lindquist E."/>
            <person name="Daum C."/>
            <person name="Ramamoorthy G.K."/>
            <person name="Gryganskyi A."/>
            <person name="Culley D."/>
            <person name="Magnuson J.K."/>
            <person name="James T.Y."/>
            <person name="O'Malley M.A."/>
            <person name="Stajich J.E."/>
            <person name="Spatafora J.W."/>
            <person name="Visel A."/>
            <person name="Grigoriev I.V."/>
        </authorList>
    </citation>
    <scope>NUCLEOTIDE SEQUENCE [LARGE SCALE GENOMIC DNA]</scope>
    <source>
        <strain evidence="1 2">NRRL 3301</strain>
    </source>
</reference>
<proteinExistence type="predicted"/>
<dbReference type="EMBL" id="MCGT01000073">
    <property type="protein sequence ID" value="ORX42253.1"/>
    <property type="molecule type" value="Genomic_DNA"/>
</dbReference>
<keyword evidence="2" id="KW-1185">Reference proteome</keyword>
<dbReference type="AlphaFoldDB" id="A0A1X2G262"/>